<evidence type="ECO:0000313" key="2">
    <source>
        <dbReference type="EMBL" id="SFL36402.1"/>
    </source>
</evidence>
<dbReference type="EMBL" id="CP007152">
    <property type="protein sequence ID" value="AHI33200.1"/>
    <property type="molecule type" value="Genomic_DNA"/>
</dbReference>
<gene>
    <name evidence="1" type="ORF">AU15_12120</name>
    <name evidence="2" type="ORF">SAMN04487868_10114</name>
</gene>
<dbReference type="RefSeq" id="WP_258955177.1">
    <property type="nucleotide sequence ID" value="NZ_FOTV01000001.1"/>
</dbReference>
<reference evidence="1 3" key="1">
    <citation type="journal article" date="2014" name="Genome Announc.">
        <title>Draft Genome Sequences of Marinobacter similis A3d10T and Marinobacter salarius R9SW1T.</title>
        <authorList>
            <person name="Ivanova E.P."/>
            <person name="Ng H.J."/>
            <person name="Webb H.K."/>
            <person name="Feng G."/>
            <person name="Oshima K."/>
            <person name="Hattori M."/>
            <person name="Ohkuma M."/>
            <person name="Sergeev A.F."/>
            <person name="Mikhailov V.V."/>
            <person name="Crawford R.J."/>
            <person name="Sawabe T."/>
        </authorList>
    </citation>
    <scope>NUCLEOTIDE SEQUENCE [LARGE SCALE GENOMIC DNA]</scope>
    <source>
        <strain evidence="3">A3d10 and R9SW1</strain>
        <strain evidence="1">R9SW1</strain>
    </source>
</reference>
<keyword evidence="4" id="KW-1185">Reference proteome</keyword>
<organism evidence="1 3">
    <name type="scientific">Marinobacter salarius</name>
    <dbReference type="NCBI Taxonomy" id="1420917"/>
    <lineage>
        <taxon>Bacteria</taxon>
        <taxon>Pseudomonadati</taxon>
        <taxon>Pseudomonadota</taxon>
        <taxon>Gammaproteobacteria</taxon>
        <taxon>Pseudomonadales</taxon>
        <taxon>Marinobacteraceae</taxon>
        <taxon>Marinobacter</taxon>
    </lineage>
</organism>
<evidence type="ECO:0000313" key="1">
    <source>
        <dbReference type="EMBL" id="AHI33200.1"/>
    </source>
</evidence>
<name>W5YVV9_9GAMM</name>
<reference evidence="2 4" key="2">
    <citation type="submission" date="2016-10" db="EMBL/GenBank/DDBJ databases">
        <authorList>
            <person name="Varghese N."/>
            <person name="Submissions S."/>
        </authorList>
    </citation>
    <scope>NUCLEOTIDE SEQUENCE [LARGE SCALE GENOMIC DNA]</scope>
    <source>
        <strain evidence="2 4">DSM 26291</strain>
    </source>
</reference>
<proteinExistence type="predicted"/>
<evidence type="ECO:0000313" key="4">
    <source>
        <dbReference type="Proteomes" id="UP000199211"/>
    </source>
</evidence>
<dbReference type="KEGG" id="msr:AU15_12120"/>
<dbReference type="EMBL" id="FOTV01000001">
    <property type="protein sequence ID" value="SFL36402.1"/>
    <property type="molecule type" value="Genomic_DNA"/>
</dbReference>
<sequence>MHLLGIDAAQKDTTVRALNQLALANENDLELAKTIIEVYDVQ</sequence>
<dbReference type="Proteomes" id="UP000199211">
    <property type="component" value="Unassembled WGS sequence"/>
</dbReference>
<dbReference type="Proteomes" id="UP000035081">
    <property type="component" value="Chromosome"/>
</dbReference>
<protein>
    <submittedName>
        <fullName evidence="1">Uncharacterized protein</fullName>
    </submittedName>
</protein>
<accession>A0A1I4H264</accession>
<accession>W5YVV9</accession>
<dbReference type="HOGENOM" id="CLU_3253822_0_0_6"/>
<dbReference type="AlphaFoldDB" id="W5YVV9"/>
<evidence type="ECO:0000313" key="3">
    <source>
        <dbReference type="Proteomes" id="UP000035081"/>
    </source>
</evidence>